<evidence type="ECO:0000313" key="2">
    <source>
        <dbReference type="Proteomes" id="UP000197138"/>
    </source>
</evidence>
<evidence type="ECO:0000313" key="1">
    <source>
        <dbReference type="EMBL" id="OWM76326.1"/>
    </source>
</evidence>
<sequence length="87" mass="9402">MFTWKENAGDADGKTNAEETCMARKRSGLVCLSLGRGFAEEVAPRALNCRRPTLLSKQSLVSFLEVGFIVETIAWPVDVALLEAGAS</sequence>
<accession>A0A218WUT0</accession>
<reference evidence="2" key="1">
    <citation type="journal article" date="2017" name="Plant J.">
        <title>The pomegranate (Punica granatum L.) genome and the genomics of punicalagin biosynthesis.</title>
        <authorList>
            <person name="Qin G."/>
            <person name="Xu C."/>
            <person name="Ming R."/>
            <person name="Tang H."/>
            <person name="Guyot R."/>
            <person name="Kramer E.M."/>
            <person name="Hu Y."/>
            <person name="Yi X."/>
            <person name="Qi Y."/>
            <person name="Xu X."/>
            <person name="Gao Z."/>
            <person name="Pan H."/>
            <person name="Jian J."/>
            <person name="Tian Y."/>
            <person name="Yue Z."/>
            <person name="Xu Y."/>
        </authorList>
    </citation>
    <scope>NUCLEOTIDE SEQUENCE [LARGE SCALE GENOMIC DNA]</scope>
    <source>
        <strain evidence="2">cv. Dabenzi</strain>
    </source>
</reference>
<gene>
    <name evidence="1" type="ORF">CDL15_Pgr017509</name>
</gene>
<organism evidence="1 2">
    <name type="scientific">Punica granatum</name>
    <name type="common">Pomegranate</name>
    <dbReference type="NCBI Taxonomy" id="22663"/>
    <lineage>
        <taxon>Eukaryota</taxon>
        <taxon>Viridiplantae</taxon>
        <taxon>Streptophyta</taxon>
        <taxon>Embryophyta</taxon>
        <taxon>Tracheophyta</taxon>
        <taxon>Spermatophyta</taxon>
        <taxon>Magnoliopsida</taxon>
        <taxon>eudicotyledons</taxon>
        <taxon>Gunneridae</taxon>
        <taxon>Pentapetalae</taxon>
        <taxon>rosids</taxon>
        <taxon>malvids</taxon>
        <taxon>Myrtales</taxon>
        <taxon>Lythraceae</taxon>
        <taxon>Punica</taxon>
    </lineage>
</organism>
<dbReference type="EMBL" id="MTKT01003216">
    <property type="protein sequence ID" value="OWM76326.1"/>
    <property type="molecule type" value="Genomic_DNA"/>
</dbReference>
<name>A0A218WUT0_PUNGR</name>
<comment type="caution">
    <text evidence="1">The sequence shown here is derived from an EMBL/GenBank/DDBJ whole genome shotgun (WGS) entry which is preliminary data.</text>
</comment>
<proteinExistence type="predicted"/>
<dbReference type="Proteomes" id="UP000197138">
    <property type="component" value="Unassembled WGS sequence"/>
</dbReference>
<protein>
    <submittedName>
        <fullName evidence="1">Uncharacterized protein</fullName>
    </submittedName>
</protein>
<dbReference type="AlphaFoldDB" id="A0A218WUT0"/>